<feature type="compositionally biased region" description="Low complexity" evidence="4">
    <location>
        <begin position="8"/>
        <end position="20"/>
    </location>
</feature>
<evidence type="ECO:0000256" key="3">
    <source>
        <dbReference type="ARBA" id="ARBA00022917"/>
    </source>
</evidence>
<dbReference type="GO" id="GO:0003729">
    <property type="term" value="F:mRNA binding"/>
    <property type="evidence" value="ECO:0007669"/>
    <property type="project" value="TreeGrafter"/>
</dbReference>
<accession>A0A1I4CTC1</accession>
<keyword evidence="7" id="KW-1185">Reference proteome</keyword>
<dbReference type="InterPro" id="IPR005872">
    <property type="entry name" value="SUI1_arc_bac"/>
</dbReference>
<dbReference type="PROSITE" id="PS50296">
    <property type="entry name" value="SUI1"/>
    <property type="match status" value="1"/>
</dbReference>
<dbReference type="InterPro" id="IPR050318">
    <property type="entry name" value="DENR/SUI1_TIF"/>
</dbReference>
<dbReference type="PANTHER" id="PTHR12789">
    <property type="entry name" value="DENSITY-REGULATED PROTEIN HOMOLOG"/>
    <property type="match status" value="1"/>
</dbReference>
<protein>
    <submittedName>
        <fullName evidence="6">Translation initiation factor 1</fullName>
    </submittedName>
</protein>
<reference evidence="7" key="1">
    <citation type="submission" date="2016-10" db="EMBL/GenBank/DDBJ databases">
        <authorList>
            <person name="Varghese N."/>
            <person name="Submissions S."/>
        </authorList>
    </citation>
    <scope>NUCLEOTIDE SEQUENCE [LARGE SCALE GENOMIC DNA]</scope>
    <source>
        <strain evidence="7">CGMCC 1.7738</strain>
    </source>
</reference>
<dbReference type="Pfam" id="PF01253">
    <property type="entry name" value="SUI1"/>
    <property type="match status" value="1"/>
</dbReference>
<feature type="domain" description="SUI1" evidence="5">
    <location>
        <begin position="29"/>
        <end position="96"/>
    </location>
</feature>
<dbReference type="GO" id="GO:0001731">
    <property type="term" value="P:formation of translation preinitiation complex"/>
    <property type="evidence" value="ECO:0007669"/>
    <property type="project" value="TreeGrafter"/>
</dbReference>
<evidence type="ECO:0000313" key="7">
    <source>
        <dbReference type="Proteomes" id="UP000199607"/>
    </source>
</evidence>
<dbReference type="EMBL" id="FOTC01000001">
    <property type="protein sequence ID" value="SFK83559.1"/>
    <property type="molecule type" value="Genomic_DNA"/>
</dbReference>
<dbReference type="InterPro" id="IPR001950">
    <property type="entry name" value="SUI1"/>
</dbReference>
<dbReference type="SUPFAM" id="SSF55159">
    <property type="entry name" value="eIF1-like"/>
    <property type="match status" value="1"/>
</dbReference>
<dbReference type="AlphaFoldDB" id="A0A1I4CTC1"/>
<keyword evidence="6" id="KW-0396">Initiation factor</keyword>
<evidence type="ECO:0000313" key="6">
    <source>
        <dbReference type="EMBL" id="SFK83559.1"/>
    </source>
</evidence>
<dbReference type="NCBIfam" id="NF002096">
    <property type="entry name" value="PRK00939.1"/>
    <property type="match status" value="1"/>
</dbReference>
<dbReference type="GO" id="GO:0002188">
    <property type="term" value="P:translation reinitiation"/>
    <property type="evidence" value="ECO:0007669"/>
    <property type="project" value="TreeGrafter"/>
</dbReference>
<dbReference type="InterPro" id="IPR036877">
    <property type="entry name" value="SUI1_dom_sf"/>
</dbReference>
<comment type="similarity">
    <text evidence="1">Belongs to the SUI1 family.</text>
</comment>
<feature type="region of interest" description="Disordered" evidence="4">
    <location>
        <begin position="1"/>
        <end position="21"/>
    </location>
</feature>
<keyword evidence="2" id="KW-0810">Translation regulation</keyword>
<dbReference type="RefSeq" id="WP_089867350.1">
    <property type="nucleotide sequence ID" value="NZ_FOTC01000001.1"/>
</dbReference>
<evidence type="ECO:0000256" key="4">
    <source>
        <dbReference type="SAM" id="MobiDB-lite"/>
    </source>
</evidence>
<dbReference type="GO" id="GO:0003743">
    <property type="term" value="F:translation initiation factor activity"/>
    <property type="evidence" value="ECO:0007669"/>
    <property type="project" value="UniProtKB-KW"/>
</dbReference>
<dbReference type="STRING" id="553466.SAMN04487950_1347"/>
<evidence type="ECO:0000256" key="2">
    <source>
        <dbReference type="ARBA" id="ARBA00022845"/>
    </source>
</evidence>
<evidence type="ECO:0000256" key="1">
    <source>
        <dbReference type="ARBA" id="ARBA00005422"/>
    </source>
</evidence>
<organism evidence="6 7">
    <name type="scientific">Halogranum rubrum</name>
    <dbReference type="NCBI Taxonomy" id="553466"/>
    <lineage>
        <taxon>Archaea</taxon>
        <taxon>Methanobacteriati</taxon>
        <taxon>Methanobacteriota</taxon>
        <taxon>Stenosarchaea group</taxon>
        <taxon>Halobacteria</taxon>
        <taxon>Halobacteriales</taxon>
        <taxon>Haloferacaceae</taxon>
    </lineage>
</organism>
<gene>
    <name evidence="6" type="ORF">SAMN04487950_1347</name>
</gene>
<dbReference type="PANTHER" id="PTHR12789:SF0">
    <property type="entry name" value="DENSITY-REGULATED PROTEIN"/>
    <property type="match status" value="1"/>
</dbReference>
<name>A0A1I4CTC1_9EURY</name>
<sequence>MAKDTLSDITGLPDDLGIGDDLTRSQQRASIRVDSRRYGKPVTVVEGLDLPSDDVESLASTLKSKLAVGGTVSDDGEVELQGKHGRRLVEALREEGFDVET</sequence>
<dbReference type="GO" id="GO:0006417">
    <property type="term" value="P:regulation of translation"/>
    <property type="evidence" value="ECO:0007669"/>
    <property type="project" value="UniProtKB-KW"/>
</dbReference>
<evidence type="ECO:0000259" key="5">
    <source>
        <dbReference type="PROSITE" id="PS50296"/>
    </source>
</evidence>
<dbReference type="Proteomes" id="UP000199607">
    <property type="component" value="Unassembled WGS sequence"/>
</dbReference>
<dbReference type="CDD" id="cd11567">
    <property type="entry name" value="YciH_like"/>
    <property type="match status" value="1"/>
</dbReference>
<proteinExistence type="inferred from homology"/>
<dbReference type="Gene3D" id="3.30.780.10">
    <property type="entry name" value="SUI1-like domain"/>
    <property type="match status" value="1"/>
</dbReference>
<keyword evidence="3" id="KW-0648">Protein biosynthesis</keyword>